<dbReference type="Proteomes" id="UP001630127">
    <property type="component" value="Unassembled WGS sequence"/>
</dbReference>
<reference evidence="2 3" key="1">
    <citation type="submission" date="2024-11" db="EMBL/GenBank/DDBJ databases">
        <title>A near-complete genome assembly of Cinchona calisaya.</title>
        <authorList>
            <person name="Lian D.C."/>
            <person name="Zhao X.W."/>
            <person name="Wei L."/>
        </authorList>
    </citation>
    <scope>NUCLEOTIDE SEQUENCE [LARGE SCALE GENOMIC DNA]</scope>
    <source>
        <tissue evidence="2">Nenye</tissue>
    </source>
</reference>
<gene>
    <name evidence="2" type="ORF">ACH5RR_034196</name>
</gene>
<accession>A0ABD2YER6</accession>
<dbReference type="EMBL" id="JBJUIK010000014">
    <property type="protein sequence ID" value="KAL3504355.1"/>
    <property type="molecule type" value="Genomic_DNA"/>
</dbReference>
<keyword evidence="3" id="KW-1185">Reference proteome</keyword>
<dbReference type="InterPro" id="IPR039299">
    <property type="entry name" value="SEOA"/>
</dbReference>
<dbReference type="AlphaFoldDB" id="A0ABD2YER6"/>
<evidence type="ECO:0000259" key="1">
    <source>
        <dbReference type="Pfam" id="PF14576"/>
    </source>
</evidence>
<dbReference type="PANTHER" id="PTHR33232">
    <property type="entry name" value="PROTEIN SIEVE ELEMENT OCCLUSION B-LIKE"/>
    <property type="match status" value="1"/>
</dbReference>
<evidence type="ECO:0000313" key="2">
    <source>
        <dbReference type="EMBL" id="KAL3504355.1"/>
    </source>
</evidence>
<dbReference type="Pfam" id="PF14576">
    <property type="entry name" value="SEO_N"/>
    <property type="match status" value="1"/>
</dbReference>
<proteinExistence type="predicted"/>
<sequence length="103" mass="11791">MFLFDMLGKFKWDAKLILVPAGFFTRYGVFQLIVQLQSHDPLAALVELLRQVPCNLSGFRAQFKAFTLLVKTIVEVTEVIIEFESLPLQQELLGVQDHFCCEV</sequence>
<comment type="caution">
    <text evidence="2">The sequence shown here is derived from an EMBL/GenBank/DDBJ whole genome shotgun (WGS) entry which is preliminary data.</text>
</comment>
<dbReference type="InterPro" id="IPR027942">
    <property type="entry name" value="SEO_N"/>
</dbReference>
<feature type="domain" description="Sieve element occlusion N-terminal" evidence="1">
    <location>
        <begin position="1"/>
        <end position="90"/>
    </location>
</feature>
<dbReference type="PANTHER" id="PTHR33232:SF11">
    <property type="entry name" value="PROTEIN SIEVE ELEMENT OCCLUSION C"/>
    <property type="match status" value="1"/>
</dbReference>
<organism evidence="2 3">
    <name type="scientific">Cinchona calisaya</name>
    <dbReference type="NCBI Taxonomy" id="153742"/>
    <lineage>
        <taxon>Eukaryota</taxon>
        <taxon>Viridiplantae</taxon>
        <taxon>Streptophyta</taxon>
        <taxon>Embryophyta</taxon>
        <taxon>Tracheophyta</taxon>
        <taxon>Spermatophyta</taxon>
        <taxon>Magnoliopsida</taxon>
        <taxon>eudicotyledons</taxon>
        <taxon>Gunneridae</taxon>
        <taxon>Pentapetalae</taxon>
        <taxon>asterids</taxon>
        <taxon>lamiids</taxon>
        <taxon>Gentianales</taxon>
        <taxon>Rubiaceae</taxon>
        <taxon>Cinchonoideae</taxon>
        <taxon>Cinchoneae</taxon>
        <taxon>Cinchona</taxon>
    </lineage>
</organism>
<protein>
    <recommendedName>
        <fullName evidence="1">Sieve element occlusion N-terminal domain-containing protein</fullName>
    </recommendedName>
</protein>
<evidence type="ECO:0000313" key="3">
    <source>
        <dbReference type="Proteomes" id="UP001630127"/>
    </source>
</evidence>
<name>A0ABD2YER6_9GENT</name>